<keyword evidence="6" id="KW-0677">Repeat</keyword>
<keyword evidence="13" id="KW-0539">Nucleus</keyword>
<evidence type="ECO:0000256" key="5">
    <source>
        <dbReference type="ARBA" id="ARBA00022723"/>
    </source>
</evidence>
<feature type="region of interest" description="Disordered" evidence="17">
    <location>
        <begin position="108"/>
        <end position="128"/>
    </location>
</feature>
<dbReference type="PROSITE" id="PS00028">
    <property type="entry name" value="ZINC_FINGER_C2H2_1"/>
    <property type="match status" value="9"/>
</dbReference>
<dbReference type="InterPro" id="IPR057830">
    <property type="entry name" value="Znf_C2H2_ZNF462_N"/>
</dbReference>
<protein>
    <recommendedName>
        <fullName evidence="15">Zinc finger protein 462</fullName>
    </recommendedName>
    <alternativeName>
        <fullName evidence="16">Zinc finger PBX1-interacting protein</fullName>
    </alternativeName>
</protein>
<dbReference type="PANTHER" id="PTHR24403:SF58">
    <property type="entry name" value="ZINC FINGER PROTEIN 462"/>
    <property type="match status" value="1"/>
</dbReference>
<dbReference type="PROSITE" id="PS50157">
    <property type="entry name" value="ZINC_FINGER_C2H2_2"/>
    <property type="match status" value="10"/>
</dbReference>
<dbReference type="Proteomes" id="UP000694380">
    <property type="component" value="Unplaced"/>
</dbReference>
<dbReference type="InterPro" id="IPR013087">
    <property type="entry name" value="Znf_C2H2_type"/>
</dbReference>
<gene>
    <name evidence="19" type="primary">ZNF462</name>
</gene>
<dbReference type="InterPro" id="IPR057832">
    <property type="entry name" value="Znf_C2H2_ZNF462_2nd"/>
</dbReference>
<keyword evidence="4" id="KW-0597">Phosphoprotein</keyword>
<feature type="compositionally biased region" description="Basic and acidic residues" evidence="17">
    <location>
        <begin position="2519"/>
        <end position="2546"/>
    </location>
</feature>
<keyword evidence="9" id="KW-0832">Ubl conjugation</keyword>
<feature type="region of interest" description="Disordered" evidence="17">
    <location>
        <begin position="735"/>
        <end position="781"/>
    </location>
</feature>
<feature type="region of interest" description="Disordered" evidence="17">
    <location>
        <begin position="2448"/>
        <end position="2486"/>
    </location>
</feature>
<dbReference type="InterPro" id="IPR057831">
    <property type="entry name" value="Znf_C2H2_ZNF462_1st"/>
</dbReference>
<dbReference type="GO" id="GO:0008270">
    <property type="term" value="F:zinc ion binding"/>
    <property type="evidence" value="ECO:0007669"/>
    <property type="project" value="UniProtKB-KW"/>
</dbReference>
<dbReference type="InterPro" id="IPR050688">
    <property type="entry name" value="Zinc_finger/UBP_domain"/>
</dbReference>
<feature type="compositionally biased region" description="Acidic residues" evidence="17">
    <location>
        <begin position="747"/>
        <end position="772"/>
    </location>
</feature>
<feature type="domain" description="C2H2-type" evidence="18">
    <location>
        <begin position="182"/>
        <end position="210"/>
    </location>
</feature>
<dbReference type="GO" id="GO:0005654">
    <property type="term" value="C:nucleoplasm"/>
    <property type="evidence" value="ECO:0007669"/>
    <property type="project" value="Ensembl"/>
</dbReference>
<dbReference type="FunFam" id="3.30.160.60:FF:000403">
    <property type="entry name" value="Putative zinc finger protein 462"/>
    <property type="match status" value="1"/>
</dbReference>
<feature type="compositionally biased region" description="Polar residues" evidence="17">
    <location>
        <begin position="2223"/>
        <end position="2232"/>
    </location>
</feature>
<evidence type="ECO:0000313" key="20">
    <source>
        <dbReference type="Proteomes" id="UP000694380"/>
    </source>
</evidence>
<feature type="domain" description="C2H2-type" evidence="18">
    <location>
        <begin position="2134"/>
        <end position="2162"/>
    </location>
</feature>
<dbReference type="FunFam" id="3.30.160.60:FF:000613">
    <property type="entry name" value="zinc finger protein 462 isoform X1"/>
    <property type="match status" value="1"/>
</dbReference>
<feature type="compositionally biased region" description="Polar residues" evidence="17">
    <location>
        <begin position="447"/>
        <end position="461"/>
    </location>
</feature>
<feature type="compositionally biased region" description="Basic and acidic residues" evidence="17">
    <location>
        <begin position="2468"/>
        <end position="2478"/>
    </location>
</feature>
<feature type="compositionally biased region" description="Low complexity" evidence="17">
    <location>
        <begin position="613"/>
        <end position="626"/>
    </location>
</feature>
<evidence type="ECO:0000256" key="8">
    <source>
        <dbReference type="ARBA" id="ARBA00022833"/>
    </source>
</evidence>
<comment type="function">
    <text evidence="14">Zinc finger nuclear factor involved in transcription by regulating chromatin structure and organization. Involved in the pluripotency and differentiation of embryonic stem cells by regulating SOX2, POU5F1/OCT4, and NANOG. By binding PBX1, prevents the heterodimerization of PBX1 and HOXA9 and their binding to DNA. Regulates neuronal development and neural cell differentiation.</text>
</comment>
<proteinExistence type="predicted"/>
<evidence type="ECO:0000256" key="16">
    <source>
        <dbReference type="ARBA" id="ARBA00082114"/>
    </source>
</evidence>
<dbReference type="FunFam" id="3.30.160.60:FF:000559">
    <property type="entry name" value="zinc finger protein 462 isoform X1"/>
    <property type="match status" value="1"/>
</dbReference>
<dbReference type="Pfam" id="PF23224">
    <property type="entry name" value="zf-C2H2_2nd_ZNF462"/>
    <property type="match status" value="1"/>
</dbReference>
<evidence type="ECO:0000256" key="9">
    <source>
        <dbReference type="ARBA" id="ARBA00022843"/>
    </source>
</evidence>
<evidence type="ECO:0000256" key="2">
    <source>
        <dbReference type="ARBA" id="ARBA00022481"/>
    </source>
</evidence>
<evidence type="ECO:0000256" key="14">
    <source>
        <dbReference type="ARBA" id="ARBA00057412"/>
    </source>
</evidence>
<evidence type="ECO:0000256" key="7">
    <source>
        <dbReference type="ARBA" id="ARBA00022771"/>
    </source>
</evidence>
<keyword evidence="20" id="KW-1185">Reference proteome</keyword>
<evidence type="ECO:0000256" key="17">
    <source>
        <dbReference type="SAM" id="MobiDB-lite"/>
    </source>
</evidence>
<organism evidence="19 20">
    <name type="scientific">Chrysemys picta bellii</name>
    <name type="common">Western painted turtle</name>
    <name type="synonym">Emys bellii</name>
    <dbReference type="NCBI Taxonomy" id="8478"/>
    <lineage>
        <taxon>Eukaryota</taxon>
        <taxon>Metazoa</taxon>
        <taxon>Chordata</taxon>
        <taxon>Craniata</taxon>
        <taxon>Vertebrata</taxon>
        <taxon>Euteleostomi</taxon>
        <taxon>Archelosauria</taxon>
        <taxon>Testudinata</taxon>
        <taxon>Testudines</taxon>
        <taxon>Cryptodira</taxon>
        <taxon>Durocryptodira</taxon>
        <taxon>Testudinoidea</taxon>
        <taxon>Emydidae</taxon>
        <taxon>Chrysemys</taxon>
    </lineage>
</organism>
<feature type="region of interest" description="Disordered" evidence="17">
    <location>
        <begin position="1441"/>
        <end position="1464"/>
    </location>
</feature>
<keyword evidence="12" id="KW-0804">Transcription</keyword>
<evidence type="ECO:0000256" key="4">
    <source>
        <dbReference type="ARBA" id="ARBA00022553"/>
    </source>
</evidence>
<dbReference type="GO" id="GO:0045944">
    <property type="term" value="P:positive regulation of transcription by RNA polymerase II"/>
    <property type="evidence" value="ECO:0007669"/>
    <property type="project" value="Ensembl"/>
</dbReference>
<dbReference type="PANTHER" id="PTHR24403">
    <property type="entry name" value="ZINC FINGER PROTEIN"/>
    <property type="match status" value="1"/>
</dbReference>
<feature type="domain" description="C2H2-type" evidence="18">
    <location>
        <begin position="1916"/>
        <end position="1943"/>
    </location>
</feature>
<feature type="domain" description="C2H2-type" evidence="18">
    <location>
        <begin position="2380"/>
        <end position="2407"/>
    </location>
</feature>
<keyword evidence="11" id="KW-0238">DNA-binding</keyword>
<name>A0A8C3IJ68_CHRPI</name>
<dbReference type="Pfam" id="PF23075">
    <property type="entry name" value="zf-C2H2_ZNF462_11"/>
    <property type="match status" value="2"/>
</dbReference>
<evidence type="ECO:0000259" key="18">
    <source>
        <dbReference type="PROSITE" id="PS50157"/>
    </source>
</evidence>
<evidence type="ECO:0000256" key="11">
    <source>
        <dbReference type="ARBA" id="ARBA00023125"/>
    </source>
</evidence>
<feature type="domain" description="C2H2-type" evidence="18">
    <location>
        <begin position="2491"/>
        <end position="2513"/>
    </location>
</feature>
<feature type="compositionally biased region" description="Low complexity" evidence="17">
    <location>
        <begin position="407"/>
        <end position="417"/>
    </location>
</feature>
<feature type="domain" description="C2H2-type" evidence="18">
    <location>
        <begin position="545"/>
        <end position="572"/>
    </location>
</feature>
<dbReference type="Pfam" id="PF23223">
    <property type="entry name" value="zf-C2H2_ZNF462"/>
    <property type="match status" value="1"/>
</dbReference>
<dbReference type="Pfam" id="PF23225">
    <property type="entry name" value="zf-C2H2_7th_ZNF462"/>
    <property type="match status" value="7"/>
</dbReference>
<evidence type="ECO:0000256" key="3">
    <source>
        <dbReference type="ARBA" id="ARBA00022499"/>
    </source>
</evidence>
<feature type="compositionally biased region" description="Polar residues" evidence="17">
    <location>
        <begin position="389"/>
        <end position="406"/>
    </location>
</feature>
<dbReference type="FunFam" id="3.30.160.60:FF:000734">
    <property type="entry name" value="Zinc finger protein 462"/>
    <property type="match status" value="1"/>
</dbReference>
<evidence type="ECO:0000256" key="13">
    <source>
        <dbReference type="ARBA" id="ARBA00023242"/>
    </source>
</evidence>
<keyword evidence="7" id="KW-0863">Zinc-finger</keyword>
<feature type="region of interest" description="Disordered" evidence="17">
    <location>
        <begin position="585"/>
        <end position="626"/>
    </location>
</feature>
<dbReference type="InterPro" id="IPR036236">
    <property type="entry name" value="Znf_C2H2_sf"/>
</dbReference>
<dbReference type="FunFam" id="3.30.160.60:FF:000655">
    <property type="entry name" value="Zinc finger protein 462"/>
    <property type="match status" value="1"/>
</dbReference>
<feature type="region of interest" description="Disordered" evidence="17">
    <location>
        <begin position="2518"/>
        <end position="2557"/>
    </location>
</feature>
<dbReference type="SMART" id="SM00355">
    <property type="entry name" value="ZnF_C2H2"/>
    <property type="match status" value="35"/>
</dbReference>
<evidence type="ECO:0000256" key="15">
    <source>
        <dbReference type="ARBA" id="ARBA00067787"/>
    </source>
</evidence>
<evidence type="ECO:0000256" key="10">
    <source>
        <dbReference type="ARBA" id="ARBA00023015"/>
    </source>
</evidence>
<evidence type="ECO:0000313" key="19">
    <source>
        <dbReference type="Ensembl" id="ENSCPBP00000034450.1"/>
    </source>
</evidence>
<feature type="compositionally biased region" description="Low complexity" evidence="17">
    <location>
        <begin position="366"/>
        <end position="375"/>
    </location>
</feature>
<keyword evidence="3" id="KW-1017">Isopeptide bond</keyword>
<reference evidence="19" key="1">
    <citation type="submission" date="2025-08" db="UniProtKB">
        <authorList>
            <consortium name="Ensembl"/>
        </authorList>
    </citation>
    <scope>IDENTIFICATION</scope>
</reference>
<evidence type="ECO:0000256" key="12">
    <source>
        <dbReference type="ARBA" id="ARBA00023163"/>
    </source>
</evidence>
<dbReference type="InterPro" id="IPR059058">
    <property type="entry name" value="Znf-C2H2_ZNF462"/>
</dbReference>
<reference evidence="19" key="2">
    <citation type="submission" date="2025-09" db="UniProtKB">
        <authorList>
            <consortium name="Ensembl"/>
        </authorList>
    </citation>
    <scope>IDENTIFICATION</scope>
</reference>
<keyword evidence="2" id="KW-0488">Methylation</keyword>
<dbReference type="InterPro" id="IPR059059">
    <property type="entry name" value="Znf-C2H2_7th_ZNF462"/>
</dbReference>
<dbReference type="FunFam" id="3.30.160.60:FF:001043">
    <property type="entry name" value="Zinc finger protein 462"/>
    <property type="match status" value="1"/>
</dbReference>
<dbReference type="GeneID" id="101946716"/>
<feature type="region of interest" description="Disordered" evidence="17">
    <location>
        <begin position="2208"/>
        <end position="2232"/>
    </location>
</feature>
<dbReference type="GeneTree" id="ENSGT00940000156411"/>
<dbReference type="Ensembl" id="ENSCPBT00000040409.1">
    <property type="protein sequence ID" value="ENSCPBP00000034450.1"/>
    <property type="gene ID" value="ENSCPBG00000024018.1"/>
</dbReference>
<dbReference type="OrthoDB" id="4737882at2759"/>
<feature type="domain" description="C2H2-type" evidence="18">
    <location>
        <begin position="2105"/>
        <end position="2133"/>
    </location>
</feature>
<feature type="region of interest" description="Disordered" evidence="17">
    <location>
        <begin position="661"/>
        <end position="687"/>
    </location>
</feature>
<dbReference type="KEGG" id="cpic:101946716"/>
<evidence type="ECO:0000256" key="1">
    <source>
        <dbReference type="ARBA" id="ARBA00004123"/>
    </source>
</evidence>
<dbReference type="SUPFAM" id="SSF57667">
    <property type="entry name" value="beta-beta-alpha zinc fingers"/>
    <property type="match status" value="4"/>
</dbReference>
<keyword evidence="8" id="KW-0862">Zinc</keyword>
<feature type="compositionally biased region" description="Polar residues" evidence="17">
    <location>
        <begin position="1444"/>
        <end position="1464"/>
    </location>
</feature>
<feature type="compositionally biased region" description="Polar residues" evidence="17">
    <location>
        <begin position="585"/>
        <end position="602"/>
    </location>
</feature>
<feature type="domain" description="C2H2-type" evidence="18">
    <location>
        <begin position="1497"/>
        <end position="1525"/>
    </location>
</feature>
<feature type="domain" description="C2H2-type" evidence="18">
    <location>
        <begin position="2071"/>
        <end position="2093"/>
    </location>
</feature>
<dbReference type="CTD" id="58499"/>
<comment type="subcellular location">
    <subcellularLocation>
        <location evidence="1">Nucleus</location>
    </subcellularLocation>
</comment>
<dbReference type="Gene3D" id="3.30.160.60">
    <property type="entry name" value="Classic Zinc Finger"/>
    <property type="match status" value="10"/>
</dbReference>
<sequence length="2581" mass="292189">MCVCVRTGWCLGVWTWIRDGRDTEERKAPCWHDPGNRVTSFFFFLSFLLSSSSSPGATLVPRPEFPDVKVLSRTMEVLQCDGCDFRAPSYEDLKAHIQDVHTAFLQPTDVSEESPSQPRSGSMNASNQTEVEFSSVKDEFTIADEIAGQNAAQMGTGSYYSHSQSFYSQHMAPNPKPTNKFFQCKFCVRYFRSKNLLIEHTRKVHGTQAGGSSVGPPAAGSLNYNIMMHEGFGKVFSCQFCTYKSPRRARIIKHQKMYHKNNLKESSTPPAAAAAISESASASVPVQESCKELPAEVVERSILESMVKPLTKSRGNFCCEWCSYQTPRRERWCDHMMKKHRSMVKILSSLRQQQDGTGLPDVQNKSAPNSAPNSNYISMNATGREMPNANVSNFRGSMSNSLIRPNSSTSSKFSSVSYPQMKPKSPHNSGMVNLSDRSRYGIADMTNSSADLETNSMLNDSSSDEELNEIDSENGLNSMDHQTSGMSAEQLMGSDGNKLLETKGIPFRRYMNRFQCPFCPFLTMHRRSISRHIENIHLSGKTAVYKCDECPFTCKSSLKLGAHKQCHTGTTSDWDAVNSQSESIASSLNESTVSYESGNINGRKSGGMMESVQQQQQQSPQPHSQHPYKCTLCNYSTTTLKGLRVHQQHKHSFCDNLPKYEGPSSNAPQESEVDAHAASSTVKKSQTSILGLSSKNNFVAKASRKLTNDFPLDLSPVKKRTRIDEIASNLQSKINQNKQQEDAVINVEDDEEEEEDNEVEIEVELDKEEEQTEPLMEVSSSYAPQQMWGRDTNDSQKETNFRNMPHDYNSTNGAEIELTLSEDEEDYYCSSVNMKDHQGPNASLLGSQSSMYGSDQNSENAEFNDSGRLYYCKHCDFSNKSARSVSTHYQRMHPYIKFSFRYILDPNDHSAVYRCLECYIDYTNFEDLQQHYGEHHPEAMNVLNFDHSDLIYRCRFCSYTSPNVRSLMPHYQRMHPTVKINNAMIFSSYVVEQQEGLNAESQTLREILNSAPKTMATSTPVARGAGVPATFNKNASKSFSPECENQKEPSVNSVVVYDCDVCSFASPNMHSVLVHYQKKHPEEKASYFRIQKTMRVVSVDRGSALAQLSFELGTPISPKLSNMASQPPPPPPPPPDLTTELYYCKHCSYSNRSVVGVLVHYQKRHPEIKVTAKYIRQTPPTAAMMRGGEMPPGIQRPPASMQLNRGSSESSVAPLENEMFFCQHCDYGNRTVKGVLIHYQKKHRDFKANADVIRQHTATIRSLCDRGQKKLSSSMPAPTSNAERDKAKLRALKCRQCSYTSPYFYALRKHIKKDHPSLKATVTSILRWAFLDGLIEAGYHCEWCIYSHTEPSGLLVHYQRRHPEHYVDYTYMATKLWAGPDPSPPALVMQSEAKTYKCRDCIFEASSIWDITNHYQAFHPWAMNGDESVLLDIIKEKDAAEKAGTQSDEVGTRVNSEEQITTSQMEQDVDCAEDSSLPQEKNVQLASANPAISSTPYQCTVCQSEYNNLHGLLTHYGKKHPGMKVKAADFAQDIDINPGAVYKCRHCPYINTRIHGVLTHYQKRHPSIKVTAEDFVHDVEQSNDMAQNDVEETSRIFKQGYGAYRCKLCPYTHGTLEKLKIHYEKYHNQPEFDVFAQSPPKVSASMELEGTPEIKASPEIAAEDIGEVTVPASHFSSSHLVSHTVFRCQLCKYFCSTRKGIARHYRIKHNNVRAQPEGKNNLFKCALCSYTNPIRKGLAAHYQKRHDIDAYYTHCLAASRTVSDKPSKVIIPSPPKDTSPQLSEELRRAVEKKKCSLCSFQSFSKKGIVSHYMKRHPGVFPKKQHASKLGGYFTAVYADEYEKQTLGEERNDFEKPEVENEAQEIEWLPFRCIKCFKLSFSTAELLCMHYTDHHSKDLKRDFTILGCGTRSQSSAYQCKHCDSKLHSMAELTSHLNSHNEEFQKRAKRQERRKQLLSKQKYADGAFADFKQERTFGHLEDVSKFKERKVVGYKCKFCVEVHPTLRAICNHLRKHVQYGNVSSVTATVKQEAEDSSNTTLEGFEGAKDHGMVEFTEAESGASLEDETRPGGYHCSQCDRVLMSMQGLRSHERSHLALAMFTREDKYSCQYCSFVSAFRHNLDRHMQTHHGHHKPFRCKLCPFKSSYNSRLKTHILKAHAGEHAYKCSSCSFSTMTISQLKEHSLKVHGKALTLPRPRIVSLVASLAQHASKNHTPAEEVEDSNDSSYSEPPDVQQQLNHYQSAALARNNNNISPIPLSGAAAGAEQKTEAILNCEFCEFSSGYIQSIRRHYRDKHGGKKLFKCKDCSFYTGFKSAFTMHVEAGHSAVPEEGPKDLRCPLCLYHTKYKRNMIDHIVLHREERVVPIEVCRSKLSKYLQGVVFRCDKCTFTCSSDESLQQHIEKHNELKPYKCQLCYYETKHTEELDTHLRDEHKVSRNFELVGRVNLDQLEQMKGKTESSSSDEEEKEEEMSPKTEERDSMMFSDSGAPEKRFPCEFCGRSFTEGSEWERHVLRHGMALNESKRGIGEDDQPKENTEEDVKVPSAEEKESSEEMVDFSHKNETAVLGVAADKSLQENTEAKNE</sequence>
<feature type="region of interest" description="Disordered" evidence="17">
    <location>
        <begin position="447"/>
        <end position="469"/>
    </location>
</feature>
<dbReference type="GO" id="GO:0003677">
    <property type="term" value="F:DNA binding"/>
    <property type="evidence" value="ECO:0007669"/>
    <property type="project" value="UniProtKB-KW"/>
</dbReference>
<dbReference type="FunFam" id="3.30.160.60:FF:000541">
    <property type="entry name" value="Zinc finger protein 462"/>
    <property type="match status" value="1"/>
</dbReference>
<feature type="region of interest" description="Disordered" evidence="17">
    <location>
        <begin position="352"/>
        <end position="434"/>
    </location>
</feature>
<dbReference type="GO" id="GO:0006325">
    <property type="term" value="P:chromatin organization"/>
    <property type="evidence" value="ECO:0007669"/>
    <property type="project" value="Ensembl"/>
</dbReference>
<feature type="compositionally biased region" description="Polar residues" evidence="17">
    <location>
        <begin position="113"/>
        <end position="128"/>
    </location>
</feature>
<feature type="domain" description="C2H2-type" evidence="18">
    <location>
        <begin position="2408"/>
        <end position="2436"/>
    </location>
</feature>
<feature type="compositionally biased region" description="Polar residues" evidence="17">
    <location>
        <begin position="678"/>
        <end position="687"/>
    </location>
</feature>
<evidence type="ECO:0000256" key="6">
    <source>
        <dbReference type="ARBA" id="ARBA00022737"/>
    </source>
</evidence>
<accession>A0A8C3IJ68</accession>
<dbReference type="Pfam" id="PF23077">
    <property type="entry name" value="zf-C2H2_ZNF462_1st"/>
    <property type="match status" value="1"/>
</dbReference>
<keyword evidence="5" id="KW-0479">Metal-binding</keyword>
<keyword evidence="10" id="KW-0805">Transcription regulation</keyword>